<feature type="domain" description="C3H1-type" evidence="4">
    <location>
        <begin position="199"/>
        <end position="225"/>
    </location>
</feature>
<evidence type="ECO:0000256" key="2">
    <source>
        <dbReference type="SAM" id="Coils"/>
    </source>
</evidence>
<sequence>MTFLDSEPTSGPSTRIVELVEALAVTTQRLATTEKLLTIATQRAQIAEKNATLASQRAEKAEVDKSYCIRMSESQSPLIKQLRETNEGLQDANRDLNFKLQEATRRKNQILATHIQSQARDILDEQELEQLASPCVSTKSGVESKKRKRKADKPDSAAHPLKKPKTPAIVQCTQCYIKKWACDGQTPCTNCIIRNKKRSCKRVKCKNFRKGECKDGTCTFAHESDGYTYLVDHMVLKQQDGWPTEPSTRLGHGVGGEHHGDEGQDDHGYDVWNFF</sequence>
<evidence type="ECO:0000256" key="3">
    <source>
        <dbReference type="SAM" id="MobiDB-lite"/>
    </source>
</evidence>
<protein>
    <recommendedName>
        <fullName evidence="4">C3H1-type domain-containing protein</fullName>
    </recommendedName>
</protein>
<accession>A0A7C8M2B3</accession>
<reference evidence="5 6" key="1">
    <citation type="submission" date="2020-01" db="EMBL/GenBank/DDBJ databases">
        <authorList>
            <consortium name="DOE Joint Genome Institute"/>
            <person name="Haridas S."/>
            <person name="Albert R."/>
            <person name="Binder M."/>
            <person name="Bloem J."/>
            <person name="Labutti K."/>
            <person name="Salamov A."/>
            <person name="Andreopoulos B."/>
            <person name="Baker S.E."/>
            <person name="Barry K."/>
            <person name="Bills G."/>
            <person name="Bluhm B.H."/>
            <person name="Cannon C."/>
            <person name="Castanera R."/>
            <person name="Culley D.E."/>
            <person name="Daum C."/>
            <person name="Ezra D."/>
            <person name="Gonzalez J.B."/>
            <person name="Henrissat B."/>
            <person name="Kuo A."/>
            <person name="Liang C."/>
            <person name="Lipzen A."/>
            <person name="Lutzoni F."/>
            <person name="Magnuson J."/>
            <person name="Mondo S."/>
            <person name="Nolan M."/>
            <person name="Ohm R."/>
            <person name="Pangilinan J."/>
            <person name="Park H.-J.H."/>
            <person name="Ramirez L."/>
            <person name="Alfaro M."/>
            <person name="Sun H."/>
            <person name="Tritt A."/>
            <person name="Yoshinaga Y."/>
            <person name="Zwiers L.-H.L."/>
            <person name="Turgeon B.G."/>
            <person name="Goodwin S.B."/>
            <person name="Spatafora J.W."/>
            <person name="Crous P.W."/>
            <person name="Grigoriev I.V."/>
        </authorList>
    </citation>
    <scope>NUCLEOTIDE SEQUENCE [LARGE SCALE GENOMIC DNA]</scope>
    <source>
        <strain evidence="5 6">CBS 611.86</strain>
    </source>
</reference>
<organism evidence="5 6">
    <name type="scientific">Massariosphaeria phaeospora</name>
    <dbReference type="NCBI Taxonomy" id="100035"/>
    <lineage>
        <taxon>Eukaryota</taxon>
        <taxon>Fungi</taxon>
        <taxon>Dikarya</taxon>
        <taxon>Ascomycota</taxon>
        <taxon>Pezizomycotina</taxon>
        <taxon>Dothideomycetes</taxon>
        <taxon>Pleosporomycetidae</taxon>
        <taxon>Pleosporales</taxon>
        <taxon>Pleosporales incertae sedis</taxon>
        <taxon>Massariosphaeria</taxon>
    </lineage>
</organism>
<keyword evidence="2" id="KW-0175">Coiled coil</keyword>
<evidence type="ECO:0000259" key="4">
    <source>
        <dbReference type="PROSITE" id="PS50103"/>
    </source>
</evidence>
<name>A0A7C8M2B3_9PLEO</name>
<evidence type="ECO:0000313" key="5">
    <source>
        <dbReference type="EMBL" id="KAF2865455.1"/>
    </source>
</evidence>
<feature type="coiled-coil region" evidence="2">
    <location>
        <begin position="79"/>
        <end position="106"/>
    </location>
</feature>
<keyword evidence="1" id="KW-0862">Zinc</keyword>
<feature type="region of interest" description="Disordered" evidence="3">
    <location>
        <begin position="139"/>
        <end position="162"/>
    </location>
</feature>
<dbReference type="AlphaFoldDB" id="A0A7C8M2B3"/>
<dbReference type="EMBL" id="JAADJZ010000033">
    <property type="protein sequence ID" value="KAF2865455.1"/>
    <property type="molecule type" value="Genomic_DNA"/>
</dbReference>
<dbReference type="PROSITE" id="PS50103">
    <property type="entry name" value="ZF_C3H1"/>
    <property type="match status" value="1"/>
</dbReference>
<evidence type="ECO:0000313" key="6">
    <source>
        <dbReference type="Proteomes" id="UP000481861"/>
    </source>
</evidence>
<gene>
    <name evidence="5" type="ORF">BDV95DRAFT_253580</name>
</gene>
<dbReference type="InterPro" id="IPR000571">
    <property type="entry name" value="Znf_CCCH"/>
</dbReference>
<feature type="zinc finger region" description="C3H1-type" evidence="1">
    <location>
        <begin position="199"/>
        <end position="225"/>
    </location>
</feature>
<dbReference type="OrthoDB" id="424974at2759"/>
<proteinExistence type="predicted"/>
<dbReference type="GO" id="GO:0008270">
    <property type="term" value="F:zinc ion binding"/>
    <property type="evidence" value="ECO:0007669"/>
    <property type="project" value="UniProtKB-KW"/>
</dbReference>
<keyword evidence="1" id="KW-0479">Metal-binding</keyword>
<keyword evidence="6" id="KW-1185">Reference proteome</keyword>
<keyword evidence="1" id="KW-0863">Zinc-finger</keyword>
<evidence type="ECO:0000256" key="1">
    <source>
        <dbReference type="PROSITE-ProRule" id="PRU00723"/>
    </source>
</evidence>
<comment type="caution">
    <text evidence="5">The sequence shown here is derived from an EMBL/GenBank/DDBJ whole genome shotgun (WGS) entry which is preliminary data.</text>
</comment>
<dbReference type="Proteomes" id="UP000481861">
    <property type="component" value="Unassembled WGS sequence"/>
</dbReference>